<feature type="coiled-coil region" evidence="2">
    <location>
        <begin position="46"/>
        <end position="115"/>
    </location>
</feature>
<comment type="caution">
    <text evidence="5">The sequence shown here is derived from an EMBL/GenBank/DDBJ whole genome shotgun (WGS) entry which is preliminary data.</text>
</comment>
<keyword evidence="1" id="KW-0732">Signal</keyword>
<reference evidence="5" key="1">
    <citation type="submission" date="2023-01" db="EMBL/GenBank/DDBJ databases">
        <title>Sulfurovum sp. zt1-1 genome assembly.</title>
        <authorList>
            <person name="Wang J."/>
        </authorList>
    </citation>
    <scope>NUCLEOTIDE SEQUENCE</scope>
    <source>
        <strain evidence="5">Zt1-1</strain>
    </source>
</reference>
<dbReference type="Proteomes" id="UP001169069">
    <property type="component" value="Unassembled WGS sequence"/>
</dbReference>
<dbReference type="Pfam" id="PF01551">
    <property type="entry name" value="Peptidase_M23"/>
    <property type="match status" value="1"/>
</dbReference>
<dbReference type="Gene3D" id="2.70.70.10">
    <property type="entry name" value="Glucose Permease (Domain IIA)"/>
    <property type="match status" value="1"/>
</dbReference>
<feature type="domain" description="M23ase beta-sheet core" evidence="4">
    <location>
        <begin position="190"/>
        <end position="284"/>
    </location>
</feature>
<keyword evidence="3" id="KW-1133">Transmembrane helix</keyword>
<evidence type="ECO:0000256" key="1">
    <source>
        <dbReference type="ARBA" id="ARBA00022729"/>
    </source>
</evidence>
<evidence type="ECO:0000259" key="4">
    <source>
        <dbReference type="Pfam" id="PF01551"/>
    </source>
</evidence>
<sequence>MKNRLIITISDINGSIQYSVHEIIKKIIVGVILLLITIAFATYLYINFLNNKVTKLNSQKVEFQNEIIVLEEKSATYKHKNDILEKQNLQLTHLIQENSDKLASVNEKLQEVEEMIGYGPDLNASFQARLEEEREETAQSLKEKLVDFQIQTIQKVLFLNSIPNGKPLDYKRISSTYGYRTHPITKRNSFHPALDLKARKGTPVYAPANGVVVYAKRKGAYGNFLLLAHSFGFKTAYGHLSGFAVKSGDYVNKGDLIAYVGSTGRSTGPHLHYEIRYLEKWLNPKPFISWDEENIYSISEDVPRVKWKSILGQIEKIINLSNEQKDLNGTVSS</sequence>
<dbReference type="InterPro" id="IPR050570">
    <property type="entry name" value="Cell_wall_metabolism_enzyme"/>
</dbReference>
<evidence type="ECO:0000313" key="5">
    <source>
        <dbReference type="EMBL" id="MDM5271034.1"/>
    </source>
</evidence>
<keyword evidence="6" id="KW-1185">Reference proteome</keyword>
<protein>
    <submittedName>
        <fullName evidence="5">Peptidoglycan DD-metalloendopeptidase family protein</fullName>
    </submittedName>
</protein>
<organism evidence="5 6">
    <name type="scientific">Sulfurovum zhangzhouensis</name>
    <dbReference type="NCBI Taxonomy" id="3019067"/>
    <lineage>
        <taxon>Bacteria</taxon>
        <taxon>Pseudomonadati</taxon>
        <taxon>Campylobacterota</taxon>
        <taxon>Epsilonproteobacteria</taxon>
        <taxon>Campylobacterales</taxon>
        <taxon>Sulfurovaceae</taxon>
        <taxon>Sulfurovum</taxon>
    </lineage>
</organism>
<accession>A0ABT7QW19</accession>
<gene>
    <name evidence="5" type="ORF">PGH07_02455</name>
</gene>
<name>A0ABT7QW19_9BACT</name>
<dbReference type="InterPro" id="IPR011055">
    <property type="entry name" value="Dup_hybrid_motif"/>
</dbReference>
<dbReference type="CDD" id="cd12797">
    <property type="entry name" value="M23_peptidase"/>
    <property type="match status" value="1"/>
</dbReference>
<feature type="transmembrane region" description="Helical" evidence="3">
    <location>
        <begin position="27"/>
        <end position="46"/>
    </location>
</feature>
<dbReference type="RefSeq" id="WP_289412326.1">
    <property type="nucleotide sequence ID" value="NZ_JAQIBD010000001.1"/>
</dbReference>
<dbReference type="SUPFAM" id="SSF51261">
    <property type="entry name" value="Duplicated hybrid motif"/>
    <property type="match status" value="1"/>
</dbReference>
<evidence type="ECO:0000256" key="2">
    <source>
        <dbReference type="SAM" id="Coils"/>
    </source>
</evidence>
<evidence type="ECO:0000256" key="3">
    <source>
        <dbReference type="SAM" id="Phobius"/>
    </source>
</evidence>
<keyword evidence="2" id="KW-0175">Coiled coil</keyword>
<proteinExistence type="predicted"/>
<dbReference type="InterPro" id="IPR016047">
    <property type="entry name" value="M23ase_b-sheet_dom"/>
</dbReference>
<dbReference type="PANTHER" id="PTHR21666:SF289">
    <property type="entry name" value="L-ALA--D-GLU ENDOPEPTIDASE"/>
    <property type="match status" value="1"/>
</dbReference>
<dbReference type="PANTHER" id="PTHR21666">
    <property type="entry name" value="PEPTIDASE-RELATED"/>
    <property type="match status" value="1"/>
</dbReference>
<keyword evidence="3" id="KW-0472">Membrane</keyword>
<keyword evidence="3" id="KW-0812">Transmembrane</keyword>
<dbReference type="EMBL" id="JAQIBD010000001">
    <property type="protein sequence ID" value="MDM5271034.1"/>
    <property type="molecule type" value="Genomic_DNA"/>
</dbReference>
<evidence type="ECO:0000313" key="6">
    <source>
        <dbReference type="Proteomes" id="UP001169069"/>
    </source>
</evidence>